<evidence type="ECO:0000313" key="1">
    <source>
        <dbReference type="EMBL" id="SBW84455.1"/>
    </source>
</evidence>
<protein>
    <submittedName>
        <fullName evidence="1">Uncharacterized protein</fullName>
    </submittedName>
</protein>
<reference evidence="2" key="1">
    <citation type="submission" date="2016-07" db="EMBL/GenBank/DDBJ databases">
        <authorList>
            <person name="Florea S."/>
            <person name="Webb J.S."/>
            <person name="Jaromczyk J."/>
            <person name="Schardl C.L."/>
        </authorList>
    </citation>
    <scope>NUCLEOTIDE SEQUENCE [LARGE SCALE GENOMIC DNA]</scope>
    <source>
        <strain evidence="2">1YdBTEX2</strain>
    </source>
</reference>
<gene>
    <name evidence="1" type="ORF">PVE_R2G0429</name>
</gene>
<organism evidence="1 2">
    <name type="scientific">Pseudomonas veronii 1YdBTEX2</name>
    <dbReference type="NCBI Taxonomy" id="1295141"/>
    <lineage>
        <taxon>Bacteria</taxon>
        <taxon>Pseudomonadati</taxon>
        <taxon>Pseudomonadota</taxon>
        <taxon>Gammaproteobacteria</taxon>
        <taxon>Pseudomonadales</taxon>
        <taxon>Pseudomonadaceae</taxon>
        <taxon>Pseudomonas</taxon>
    </lineage>
</organism>
<name>A0A1D3K884_PSEVE</name>
<dbReference type="Proteomes" id="UP000245431">
    <property type="component" value="Chromosome PVE_r2"/>
</dbReference>
<sequence length="225" mass="24795">MGHQLQVVTHMQLQNLKGNLLSLYLAIALEPEKKGLIRAPWDDWQCDIIFNRREFGPFDTPQAVSNPNTLLAIMPLVAQWQLSSRPIGTGRWLVETPDGQSYMGSSLVHAYTLAVIGTTFGQDLPDWYEDPNLHVSVFLPPFNVEYGTEGPNASAPTVSTFKSDSHEWATYGEALDKAKAMTAEALAFNYTCDGHSWVQVQLMDGTVHTLYQGASTLGLPACTPP</sequence>
<evidence type="ECO:0000313" key="2">
    <source>
        <dbReference type="Proteomes" id="UP000245431"/>
    </source>
</evidence>
<dbReference type="EMBL" id="LT599584">
    <property type="protein sequence ID" value="SBW84455.1"/>
    <property type="molecule type" value="Genomic_DNA"/>
</dbReference>
<accession>A0A1D3K884</accession>
<proteinExistence type="predicted"/>
<dbReference type="AlphaFoldDB" id="A0A1D3K884"/>